<evidence type="ECO:0000256" key="9">
    <source>
        <dbReference type="ARBA" id="ARBA00022989"/>
    </source>
</evidence>
<name>A0A4D7CV53_9ENTE</name>
<gene>
    <name evidence="14" type="ORF">FA707_04170</name>
</gene>
<dbReference type="PANTHER" id="PTHR34220:SF11">
    <property type="entry name" value="SENSOR PROTEIN KINASE HPTS"/>
    <property type="match status" value="1"/>
</dbReference>
<evidence type="ECO:0000313" key="14">
    <source>
        <dbReference type="EMBL" id="QCI86207.1"/>
    </source>
</evidence>
<feature type="transmembrane region" description="Helical" evidence="12">
    <location>
        <begin position="20"/>
        <end position="45"/>
    </location>
</feature>
<evidence type="ECO:0000256" key="8">
    <source>
        <dbReference type="ARBA" id="ARBA00022840"/>
    </source>
</evidence>
<evidence type="ECO:0000256" key="1">
    <source>
        <dbReference type="ARBA" id="ARBA00004651"/>
    </source>
</evidence>
<feature type="domain" description="HAMP" evidence="13">
    <location>
        <begin position="302"/>
        <end position="355"/>
    </location>
</feature>
<keyword evidence="6" id="KW-0547">Nucleotide-binding</keyword>
<evidence type="ECO:0000256" key="5">
    <source>
        <dbReference type="ARBA" id="ARBA00022692"/>
    </source>
</evidence>
<keyword evidence="3" id="KW-0597">Phosphoprotein</keyword>
<dbReference type="AlphaFoldDB" id="A0A4D7CV53"/>
<dbReference type="EMBL" id="CP039712">
    <property type="protein sequence ID" value="QCI86207.1"/>
    <property type="molecule type" value="Genomic_DNA"/>
</dbReference>
<dbReference type="GO" id="GO:0005524">
    <property type="term" value="F:ATP binding"/>
    <property type="evidence" value="ECO:0007669"/>
    <property type="project" value="UniProtKB-KW"/>
</dbReference>
<evidence type="ECO:0000256" key="12">
    <source>
        <dbReference type="SAM" id="Phobius"/>
    </source>
</evidence>
<dbReference type="Gene3D" id="6.10.340.10">
    <property type="match status" value="1"/>
</dbReference>
<evidence type="ECO:0000256" key="2">
    <source>
        <dbReference type="ARBA" id="ARBA00022475"/>
    </source>
</evidence>
<dbReference type="Proteomes" id="UP000298615">
    <property type="component" value="Chromosome"/>
</dbReference>
<keyword evidence="2" id="KW-1003">Cell membrane</keyword>
<dbReference type="InterPro" id="IPR050640">
    <property type="entry name" value="Bact_2-comp_sensor_kinase"/>
</dbReference>
<dbReference type="PANTHER" id="PTHR34220">
    <property type="entry name" value="SENSOR HISTIDINE KINASE YPDA"/>
    <property type="match status" value="1"/>
</dbReference>
<keyword evidence="15" id="KW-1185">Reference proteome</keyword>
<dbReference type="InterPro" id="IPR036890">
    <property type="entry name" value="HATPase_C_sf"/>
</dbReference>
<dbReference type="Pfam" id="PF06580">
    <property type="entry name" value="His_kinase"/>
    <property type="match status" value="1"/>
</dbReference>
<accession>A0A4D7CV53</accession>
<keyword evidence="5 12" id="KW-0812">Transmembrane</keyword>
<evidence type="ECO:0000256" key="6">
    <source>
        <dbReference type="ARBA" id="ARBA00022741"/>
    </source>
</evidence>
<dbReference type="PROSITE" id="PS50885">
    <property type="entry name" value="HAMP"/>
    <property type="match status" value="1"/>
</dbReference>
<protein>
    <submittedName>
        <fullName evidence="14">Sensor histidine kinase</fullName>
    </submittedName>
</protein>
<keyword evidence="8" id="KW-0067">ATP-binding</keyword>
<dbReference type="GO" id="GO:0000155">
    <property type="term" value="F:phosphorelay sensor kinase activity"/>
    <property type="evidence" value="ECO:0007669"/>
    <property type="project" value="InterPro"/>
</dbReference>
<proteinExistence type="predicted"/>
<evidence type="ECO:0000256" key="3">
    <source>
        <dbReference type="ARBA" id="ARBA00022553"/>
    </source>
</evidence>
<evidence type="ECO:0000256" key="10">
    <source>
        <dbReference type="ARBA" id="ARBA00023012"/>
    </source>
</evidence>
<keyword evidence="4" id="KW-0808">Transferase</keyword>
<organism evidence="14 15">
    <name type="scientific">Vagococcus zengguangii</name>
    <dbReference type="NCBI Taxonomy" id="2571750"/>
    <lineage>
        <taxon>Bacteria</taxon>
        <taxon>Bacillati</taxon>
        <taxon>Bacillota</taxon>
        <taxon>Bacilli</taxon>
        <taxon>Lactobacillales</taxon>
        <taxon>Enterococcaceae</taxon>
        <taxon>Vagococcus</taxon>
    </lineage>
</organism>
<evidence type="ECO:0000313" key="15">
    <source>
        <dbReference type="Proteomes" id="UP000298615"/>
    </source>
</evidence>
<dbReference type="InterPro" id="IPR003660">
    <property type="entry name" value="HAMP_dom"/>
</dbReference>
<keyword evidence="7 14" id="KW-0418">Kinase</keyword>
<dbReference type="KEGG" id="vao:FA707_04170"/>
<reference evidence="14 15" key="1">
    <citation type="submission" date="2019-04" db="EMBL/GenBank/DDBJ databases">
        <title>Vagococcus sp. nov., isolated from faeces of yaks (Bos grunniens).</title>
        <authorList>
            <person name="Ge Y."/>
        </authorList>
    </citation>
    <scope>NUCLEOTIDE SEQUENCE [LARGE SCALE GENOMIC DNA]</scope>
    <source>
        <strain evidence="14 15">MN-17</strain>
    </source>
</reference>
<evidence type="ECO:0000256" key="4">
    <source>
        <dbReference type="ARBA" id="ARBA00022679"/>
    </source>
</evidence>
<sequence>MNKLKRLIKKDLLFTQLMQIYSLVIVGVIVLISLSFSLFIGISYYRDIENHANQSIDVYKNTIAQKKEIVSNVLYELTSNPDEFISLRKYLIEDPSDYFYFTWDFYEETGRDIYVPNKLTTIMNSYLEIESLDIYLDDLDYFLHVDRSNKLGIRQATDSSTNQPFSFVRAINEQGTSNTIGLVNISFSKDLFVKEGYHQFPKSQDSVVVTSTGEVLFSEGDNLNRKEKNRIAQTMGAGKEIPADIQRDYFIFKSEKFEGDQIIILSHRWQYITSVTKKVLLIIAFASFVTFVLLYFLRKTFSNYSKQVAKIVETTKQISLGNFDYEINEDEVQQELKDISTAMNQMMGDVKTYIHDLYVLEIKRKDAHMNALQAQINPHFMSNTLEYIRMYALSQGQVELSEVVYAFSALLRNNVTIENTTTLEKEIDFCEKYVYLYQMRFPDQFAYKFEIEEQLKQVEIPKFIIQPIIENYFIYGIDYERVENALSVRAYTKKNKIKIDIRDNGKGVCLQKLDQLRESLKQTQTNETTSIGLVNVNERLYHYFGGKYVMTIDSRENEYFHVTIMIDREE</sequence>
<dbReference type="GO" id="GO:0005886">
    <property type="term" value="C:plasma membrane"/>
    <property type="evidence" value="ECO:0007669"/>
    <property type="project" value="UniProtKB-SubCell"/>
</dbReference>
<evidence type="ECO:0000256" key="7">
    <source>
        <dbReference type="ARBA" id="ARBA00022777"/>
    </source>
</evidence>
<keyword evidence="9 12" id="KW-1133">Transmembrane helix</keyword>
<evidence type="ECO:0000256" key="11">
    <source>
        <dbReference type="ARBA" id="ARBA00023136"/>
    </source>
</evidence>
<dbReference type="SMART" id="SM00304">
    <property type="entry name" value="HAMP"/>
    <property type="match status" value="1"/>
</dbReference>
<evidence type="ECO:0000259" key="13">
    <source>
        <dbReference type="PROSITE" id="PS50885"/>
    </source>
</evidence>
<feature type="transmembrane region" description="Helical" evidence="12">
    <location>
        <begin position="279"/>
        <end position="297"/>
    </location>
</feature>
<keyword evidence="10" id="KW-0902">Two-component regulatory system</keyword>
<dbReference type="Gene3D" id="3.30.565.10">
    <property type="entry name" value="Histidine kinase-like ATPase, C-terminal domain"/>
    <property type="match status" value="1"/>
</dbReference>
<dbReference type="InterPro" id="IPR010559">
    <property type="entry name" value="Sig_transdc_His_kin_internal"/>
</dbReference>
<dbReference type="SUPFAM" id="SSF55874">
    <property type="entry name" value="ATPase domain of HSP90 chaperone/DNA topoisomerase II/histidine kinase"/>
    <property type="match status" value="1"/>
</dbReference>
<comment type="subcellular location">
    <subcellularLocation>
        <location evidence="1">Cell membrane</location>
        <topology evidence="1">Multi-pass membrane protein</topology>
    </subcellularLocation>
</comment>
<keyword evidence="11 12" id="KW-0472">Membrane</keyword>